<dbReference type="Proteomes" id="UP001221898">
    <property type="component" value="Unassembled WGS sequence"/>
</dbReference>
<sequence>MNKLNDIFIKFVSSVKPLCVHQGESVTLLYPAFAQVFIGLMLASSMGLIPLGALYALWKKRRQGAEAVDNTVHLRGTLRLWGDPGPPETVGGP</sequence>
<keyword evidence="1" id="KW-0472">Membrane</keyword>
<keyword evidence="1" id="KW-1133">Transmembrane helix</keyword>
<gene>
    <name evidence="2" type="ORF">AAFF_G00342600</name>
</gene>
<evidence type="ECO:0000313" key="3">
    <source>
        <dbReference type="Proteomes" id="UP001221898"/>
    </source>
</evidence>
<dbReference type="EMBL" id="JAINUG010000547">
    <property type="protein sequence ID" value="KAJ8366767.1"/>
    <property type="molecule type" value="Genomic_DNA"/>
</dbReference>
<evidence type="ECO:0000313" key="2">
    <source>
        <dbReference type="EMBL" id="KAJ8366767.1"/>
    </source>
</evidence>
<organism evidence="2 3">
    <name type="scientific">Aldrovandia affinis</name>
    <dbReference type="NCBI Taxonomy" id="143900"/>
    <lineage>
        <taxon>Eukaryota</taxon>
        <taxon>Metazoa</taxon>
        <taxon>Chordata</taxon>
        <taxon>Craniata</taxon>
        <taxon>Vertebrata</taxon>
        <taxon>Euteleostomi</taxon>
        <taxon>Actinopterygii</taxon>
        <taxon>Neopterygii</taxon>
        <taxon>Teleostei</taxon>
        <taxon>Notacanthiformes</taxon>
        <taxon>Halosauridae</taxon>
        <taxon>Aldrovandia</taxon>
    </lineage>
</organism>
<keyword evidence="1" id="KW-0812">Transmembrane</keyword>
<accession>A0AAD7R656</accession>
<feature type="transmembrane region" description="Helical" evidence="1">
    <location>
        <begin position="32"/>
        <end position="58"/>
    </location>
</feature>
<evidence type="ECO:0000256" key="1">
    <source>
        <dbReference type="SAM" id="Phobius"/>
    </source>
</evidence>
<protein>
    <submittedName>
        <fullName evidence="2">Uncharacterized protein</fullName>
    </submittedName>
</protein>
<name>A0AAD7R656_9TELE</name>
<comment type="caution">
    <text evidence="2">The sequence shown here is derived from an EMBL/GenBank/DDBJ whole genome shotgun (WGS) entry which is preliminary data.</text>
</comment>
<reference evidence="2" key="1">
    <citation type="journal article" date="2023" name="Science">
        <title>Genome structures resolve the early diversification of teleost fishes.</title>
        <authorList>
            <person name="Parey E."/>
            <person name="Louis A."/>
            <person name="Montfort J."/>
            <person name="Bouchez O."/>
            <person name="Roques C."/>
            <person name="Iampietro C."/>
            <person name="Lluch J."/>
            <person name="Castinel A."/>
            <person name="Donnadieu C."/>
            <person name="Desvignes T."/>
            <person name="Floi Bucao C."/>
            <person name="Jouanno E."/>
            <person name="Wen M."/>
            <person name="Mejri S."/>
            <person name="Dirks R."/>
            <person name="Jansen H."/>
            <person name="Henkel C."/>
            <person name="Chen W.J."/>
            <person name="Zahm M."/>
            <person name="Cabau C."/>
            <person name="Klopp C."/>
            <person name="Thompson A.W."/>
            <person name="Robinson-Rechavi M."/>
            <person name="Braasch I."/>
            <person name="Lecointre G."/>
            <person name="Bobe J."/>
            <person name="Postlethwait J.H."/>
            <person name="Berthelot C."/>
            <person name="Roest Crollius H."/>
            <person name="Guiguen Y."/>
        </authorList>
    </citation>
    <scope>NUCLEOTIDE SEQUENCE</scope>
    <source>
        <strain evidence="2">NC1722</strain>
    </source>
</reference>
<dbReference type="AlphaFoldDB" id="A0AAD7R656"/>
<keyword evidence="3" id="KW-1185">Reference proteome</keyword>
<proteinExistence type="predicted"/>